<reference evidence="2" key="1">
    <citation type="submission" date="2020-08" db="EMBL/GenBank/DDBJ databases">
        <title>Multicomponent nature underlies the extraordinary mechanical properties of spider dragline silk.</title>
        <authorList>
            <person name="Kono N."/>
            <person name="Nakamura H."/>
            <person name="Mori M."/>
            <person name="Yoshida Y."/>
            <person name="Ohtoshi R."/>
            <person name="Malay A.D."/>
            <person name="Moran D.A.P."/>
            <person name="Tomita M."/>
            <person name="Numata K."/>
            <person name="Arakawa K."/>
        </authorList>
    </citation>
    <scope>NUCLEOTIDE SEQUENCE</scope>
</reference>
<feature type="region of interest" description="Disordered" evidence="1">
    <location>
        <begin position="1"/>
        <end position="37"/>
    </location>
</feature>
<gene>
    <name evidence="2" type="primary">TcasGA2_TC006077</name>
    <name evidence="2" type="ORF">NPIL_126371</name>
</gene>
<dbReference type="EMBL" id="BMAW01100553">
    <property type="protein sequence ID" value="GFS95627.1"/>
    <property type="molecule type" value="Genomic_DNA"/>
</dbReference>
<proteinExistence type="predicted"/>
<feature type="compositionally biased region" description="Basic and acidic residues" evidence="1">
    <location>
        <begin position="27"/>
        <end position="37"/>
    </location>
</feature>
<sequence length="154" mass="17939">MDMLLKTGKLLTRDTENSFPTTGNNEPDERIKKLSGDSDLPIRKRKKRKYNEEYTKFHFTWIDDVNEPKGLCVECEHVMHNSSLYPSKLKRHLETNQPTLHIKSVEYFKGKCNAIEKLPLRTLLNTIMITLSKHHISSVIVLLNKVKLIRSHKA</sequence>
<accession>A0A8X6N5S1</accession>
<dbReference type="OrthoDB" id="7381979at2759"/>
<evidence type="ECO:0000313" key="2">
    <source>
        <dbReference type="EMBL" id="GFS95627.1"/>
    </source>
</evidence>
<keyword evidence="3" id="KW-1185">Reference proteome</keyword>
<dbReference type="AlphaFoldDB" id="A0A8X6N5S1"/>
<comment type="caution">
    <text evidence="2">The sequence shown here is derived from an EMBL/GenBank/DDBJ whole genome shotgun (WGS) entry which is preliminary data.</text>
</comment>
<dbReference type="Proteomes" id="UP000887013">
    <property type="component" value="Unassembled WGS sequence"/>
</dbReference>
<evidence type="ECO:0000313" key="3">
    <source>
        <dbReference type="Proteomes" id="UP000887013"/>
    </source>
</evidence>
<protein>
    <submittedName>
        <fullName evidence="2">Transposase</fullName>
    </submittedName>
</protein>
<organism evidence="2 3">
    <name type="scientific">Nephila pilipes</name>
    <name type="common">Giant wood spider</name>
    <name type="synonym">Nephila maculata</name>
    <dbReference type="NCBI Taxonomy" id="299642"/>
    <lineage>
        <taxon>Eukaryota</taxon>
        <taxon>Metazoa</taxon>
        <taxon>Ecdysozoa</taxon>
        <taxon>Arthropoda</taxon>
        <taxon>Chelicerata</taxon>
        <taxon>Arachnida</taxon>
        <taxon>Araneae</taxon>
        <taxon>Araneomorphae</taxon>
        <taxon>Entelegynae</taxon>
        <taxon>Araneoidea</taxon>
        <taxon>Nephilidae</taxon>
        <taxon>Nephila</taxon>
    </lineage>
</organism>
<name>A0A8X6N5S1_NEPPI</name>
<evidence type="ECO:0000256" key="1">
    <source>
        <dbReference type="SAM" id="MobiDB-lite"/>
    </source>
</evidence>